<dbReference type="AlphaFoldDB" id="A0A8S1CGN3"/>
<keyword evidence="1" id="KW-0175">Coiled coil</keyword>
<evidence type="ECO:0000256" key="1">
    <source>
        <dbReference type="SAM" id="Coils"/>
    </source>
</evidence>
<name>A0A8S1CGN3_9INSE</name>
<dbReference type="Proteomes" id="UP000494165">
    <property type="component" value="Unassembled WGS sequence"/>
</dbReference>
<evidence type="ECO:0000313" key="3">
    <source>
        <dbReference type="Proteomes" id="UP000494165"/>
    </source>
</evidence>
<sequence>MNSRRNSVEDDLRKQLLQEQRDKMVLLDQLAMIKVSICFHCQNDLPPIETRLQQTLERRAAKLNKLREKLIRVSHDLRTEECVLQNSKEELHTLKKESCKARHLIEQEQLLVRELKLTLDEVVQEKRALMARKEIELERTKESKSEIEHLQTSNYACQVQCDLLCTSEAVSEMQEQLRLLVDMKKNLDTEIYTINEYLILKRQELEEAKQALENLRKEEDELTTKLQLKKQMIEKMAHAEDELSVIKKKISYVNEEKEVELRTLAAEKDAIEEIKRQVKMCNNDLEQLKATKSSVMQESLGTKHHLQEVQREMKKIHDQKMQLTKKLAYSKEDLEESQRLLELCLKHQKESQDAVSSMKNRMLANFMQMRKELRTLQENKMRVSKEINTLKSLNRMGGTLATDDNRVKELVDNLIAEITRVTPAEKLQSIANHIQAYFSECLRKNENNAGTKGVTAVSTTEGAIHGVKDPYPDLKQ</sequence>
<accession>A0A8S1CGN3</accession>
<evidence type="ECO:0000313" key="2">
    <source>
        <dbReference type="EMBL" id="CAB3367546.1"/>
    </source>
</evidence>
<organism evidence="2 3">
    <name type="scientific">Cloeon dipterum</name>
    <dbReference type="NCBI Taxonomy" id="197152"/>
    <lineage>
        <taxon>Eukaryota</taxon>
        <taxon>Metazoa</taxon>
        <taxon>Ecdysozoa</taxon>
        <taxon>Arthropoda</taxon>
        <taxon>Hexapoda</taxon>
        <taxon>Insecta</taxon>
        <taxon>Pterygota</taxon>
        <taxon>Palaeoptera</taxon>
        <taxon>Ephemeroptera</taxon>
        <taxon>Pisciforma</taxon>
        <taxon>Baetidae</taxon>
        <taxon>Cloeon</taxon>
    </lineage>
</organism>
<proteinExistence type="predicted"/>
<protein>
    <submittedName>
        <fullName evidence="2">Uncharacterized protein</fullName>
    </submittedName>
</protein>
<gene>
    <name evidence="2" type="ORF">CLODIP_2_CD01163</name>
</gene>
<comment type="caution">
    <text evidence="2">The sequence shown here is derived from an EMBL/GenBank/DDBJ whole genome shotgun (WGS) entry which is preliminary data.</text>
</comment>
<feature type="coiled-coil region" evidence="1">
    <location>
        <begin position="49"/>
        <end position="326"/>
    </location>
</feature>
<feature type="coiled-coil region" evidence="1">
    <location>
        <begin position="359"/>
        <end position="393"/>
    </location>
</feature>
<reference evidence="2 3" key="1">
    <citation type="submission" date="2020-04" db="EMBL/GenBank/DDBJ databases">
        <authorList>
            <person name="Alioto T."/>
            <person name="Alioto T."/>
            <person name="Gomez Garrido J."/>
        </authorList>
    </citation>
    <scope>NUCLEOTIDE SEQUENCE [LARGE SCALE GENOMIC DNA]</scope>
</reference>
<keyword evidence="3" id="KW-1185">Reference proteome</keyword>
<dbReference type="EMBL" id="CADEPI010000031">
    <property type="protein sequence ID" value="CAB3367546.1"/>
    <property type="molecule type" value="Genomic_DNA"/>
</dbReference>